<feature type="coiled-coil region" evidence="1">
    <location>
        <begin position="5838"/>
        <end position="5876"/>
    </location>
</feature>
<feature type="compositionally biased region" description="Polar residues" evidence="2">
    <location>
        <begin position="2757"/>
        <end position="2774"/>
    </location>
</feature>
<keyword evidence="4" id="KW-1185">Reference proteome</keyword>
<feature type="region of interest" description="Disordered" evidence="2">
    <location>
        <begin position="5439"/>
        <end position="5487"/>
    </location>
</feature>
<feature type="region of interest" description="Disordered" evidence="2">
    <location>
        <begin position="4999"/>
        <end position="5019"/>
    </location>
</feature>
<feature type="region of interest" description="Disordered" evidence="2">
    <location>
        <begin position="2057"/>
        <end position="2130"/>
    </location>
</feature>
<evidence type="ECO:0000313" key="3">
    <source>
        <dbReference type="EMBL" id="EYC33296.1"/>
    </source>
</evidence>
<feature type="compositionally biased region" description="Polar residues" evidence="2">
    <location>
        <begin position="5458"/>
        <end position="5468"/>
    </location>
</feature>
<feature type="compositionally biased region" description="Basic and acidic residues" evidence="2">
    <location>
        <begin position="2084"/>
        <end position="2095"/>
    </location>
</feature>
<feature type="region of interest" description="Disordered" evidence="2">
    <location>
        <begin position="2752"/>
        <end position="2779"/>
    </location>
</feature>
<feature type="region of interest" description="Disordered" evidence="2">
    <location>
        <begin position="1229"/>
        <end position="1294"/>
    </location>
</feature>
<reference evidence="4" key="1">
    <citation type="journal article" date="2015" name="Nat. Genet.">
        <title>The genome and transcriptome of the zoonotic hookworm Ancylostoma ceylanicum identify infection-specific gene families.</title>
        <authorList>
            <person name="Schwarz E.M."/>
            <person name="Hu Y."/>
            <person name="Antoshechkin I."/>
            <person name="Miller M.M."/>
            <person name="Sternberg P.W."/>
            <person name="Aroian R.V."/>
        </authorList>
    </citation>
    <scope>NUCLEOTIDE SEQUENCE</scope>
    <source>
        <strain evidence="4">HY135</strain>
    </source>
</reference>
<evidence type="ECO:0000256" key="2">
    <source>
        <dbReference type="SAM" id="MobiDB-lite"/>
    </source>
</evidence>
<feature type="region of interest" description="Disordered" evidence="2">
    <location>
        <begin position="1601"/>
        <end position="1629"/>
    </location>
</feature>
<evidence type="ECO:0000313" key="4">
    <source>
        <dbReference type="Proteomes" id="UP000024635"/>
    </source>
</evidence>
<feature type="compositionally biased region" description="Polar residues" evidence="2">
    <location>
        <begin position="2074"/>
        <end position="2083"/>
    </location>
</feature>
<feature type="region of interest" description="Disordered" evidence="2">
    <location>
        <begin position="7708"/>
        <end position="7736"/>
    </location>
</feature>
<proteinExistence type="predicted"/>
<feature type="compositionally biased region" description="Basic and acidic residues" evidence="2">
    <location>
        <begin position="1188"/>
        <end position="1198"/>
    </location>
</feature>
<feature type="coiled-coil region" evidence="1">
    <location>
        <begin position="3431"/>
        <end position="3458"/>
    </location>
</feature>
<feature type="compositionally biased region" description="Polar residues" evidence="2">
    <location>
        <begin position="13"/>
        <end position="29"/>
    </location>
</feature>
<feature type="region of interest" description="Disordered" evidence="2">
    <location>
        <begin position="1"/>
        <end position="57"/>
    </location>
</feature>
<gene>
    <name evidence="3" type="primary">Acey_s0002.g707</name>
    <name evidence="3" type="synonym">Acey-cpna-2</name>
    <name evidence="3" type="ORF">Y032_0002g707</name>
</gene>
<evidence type="ECO:0000256" key="1">
    <source>
        <dbReference type="SAM" id="Coils"/>
    </source>
</evidence>
<feature type="region of interest" description="Disordered" evidence="2">
    <location>
        <begin position="1443"/>
        <end position="1462"/>
    </location>
</feature>
<dbReference type="Proteomes" id="UP000024635">
    <property type="component" value="Unassembled WGS sequence"/>
</dbReference>
<accession>A0A016W129</accession>
<feature type="compositionally biased region" description="Low complexity" evidence="2">
    <location>
        <begin position="1229"/>
        <end position="1251"/>
    </location>
</feature>
<sequence length="7736" mass="857292">MPASPRNVRFTEDPSSGIPNLSARAQTQYRPRGNSADSRGTAGNPRGPGSRSTQQSLTQLDEATLDLLRLSTEPESSNRPVAFTSSKRINPAADYLPKAASTSSVNKVIRTADGGRLRVANIYTWGVDSDHEEVLDARNQVNGLDPNRMRSHGLSPQAIRRNELEMFHSRDEYVDERQAYGLSPQPRRRSEGTNVVYSVPANGYSGESPLGSPYTPRKLPTSVQTPVSPYAERREVLPPVPRHQTPPGTRRTETIVDYEKKKQGPPVVRTTVEGKLRMEKIVGADLITVDSCVSSAWTVRDTVTNYKIKSTIGKKSLILEEVKDGHSKFKITLIENGETKMEREATLEVPEFMNKKEYLSEVGQRLLRDLQEDVDAVSAVTHVEVEVVEDVTNILKTYVIGERADDMLGEEAVQALHYEESVAKSPELLEEQKVERIYVDTFEKEVQEEPEKAEIQILQEGIHFEGEGAMRTLRRLETDDSVDIVQRARCANVFADCSLVRREDSSTFTVHIAVPLVQTISMILYRRQMSRQKRQELSRAYAMEQDGQLFEDEATLQRIRRFESAEDEDQQRVVKMHEDEMFQKVEVQQVKAEREIREIEAEGGSYEMEQQGQKLKGEALIKRRGRALESESSEELPPPKKVVMQEREAEGGQYEMQMQGVTLRGEKTFRHEGKRYESDSEESVQWNGGSPTIVDLVKKESDSYFDVVFETANNYEPLTMFVERAVMKKESCEVTSAFMVPSDDSEEASAVRKDKAIWRESYNGRELSEQYANVTVGLQNLVKPGEKDQGTENNLAAVSRSKSEGRFREMKEEQAMMLYGFENTKPSTGEAKVVRKESNLNGASFFTSAAEFEHVTLGTTLSNACEMLGVQGSSKTPNTVSAYAKFNEMSLEHATSVIFLQNSLGAQDQYVEGVAKDKHFRGELLRTKAASDTAISSHLALQKAASYPSSMDVQKCIATANSSAYQLRAWASESHVITSTLMLSKGATTQTAAVKVRDGHRQETTTHIAEYGNAQEHCAVMLKNTGGAHGSTSAALAEAVSGGLLDLDTRTTQKSFHLTNYKTFLPPRGEAQIAWPQATLRSASFHLSKLSEHQKLRDENFHQDLRIRRKDAAADVTVYFLYKQVLGNFAMAALGLYLGERIRQIHDEKLTREELVTSEKHYEAHSRQMEYSDDFERLETSKHLVTDVRSGTEAKDNKQTMTDAKQEIQQQQQQIQVAKLATQQQQQRQEASATSAMQQQQLLRSSTQQSTYEEEIKSFDSVSEQSRLLRRVPSRDETTQTVLETSEEIPSGVWSTYDSEEHVVTSLSQSSAQIIERQRTELSREEVAFGSWDTSAKAEDTSRTMVTKSYESLAMSREMMGSREAEISMTSEMSNVTKEGQMGSFKVAESTAADKSLEIATSHQEMVLSKPVQAEGDSVTQLDRLQTKQEQVFRQYSDESTGLFGSLGSLTPRTPESEQTSVSINESPMLKGGASMRASSEEVAETVTRIRREEISVASELARRIAVMERASLRSRDSKEESVEVTTAYSSENPEGTAQSTLSVVVKDVISLLSYEPREESLYGSWKTGELEEATGAIREKSKVSSASSMKMAASTEHFTEHSSDWKRSESLEQTGSVQVAPSEQAEGTFKISSEARDIALSSRPDEALGTGVIRSDSAASASARLHEFGREGALVGSLASTLSAPRPAYEEATRTVPIRQQILLGLHTKASSEQVAELLNQLSKHEQIAEISMVKSMVLKSQHSLSSAAAATLTAAVSEAFKGPTESWSIAATLREKLKEEIEAIKRIASEEVVSGTWTTVADTDAAVSSWPVSHTQSVEGKMRAAETSSAAVETALSKNPENEASYQIRLAVQESTQRLFSVELEKVLMDLRSKESIEQCATALPISQHVETHGSATQYGKFQSSQGSFGTIIQPREAHKAAEATKQQFHLIQMAYATKATQEEHAELEKTLERHQQEGSVQKFLDVLRTERLRFSGFTTRTLVKAVENVLQRTSDREELRQILPEAVRTVLTLAIREIVDENAFAMIRSRETSSEATLMMTLASVESLMSHMRAPTEEETDVPSVIEQRSHGATTATTLPEKSHVSRRERFAVESQGMTAELNKQEQQGDSSRTLPRVPTDGVSASAREYGRESVELHGELRVLGQPSEQAEGTDVIRKHRRYLQLLHGVKATSEERNELVKLLSKYEDEKSVATVIHELTSQKIALSGLATKSIAAAVERTIQHAGDEATISKKVSDVLRCAISEAVKEIVDENTFTVLQTTKVASTAQLAIALSSLATACANVEASKEASISSYPEFTAFMTESEDTTIPIQGASSAERQFAVSAETLTRILEHISKEGKADVSIPVRVFGQATGQGREYGSESVQVAASLQRLQQAREQGEEAESKQEVPRHLQAIHHTKASAEEKAELVQLLRGYQEDVEVAKVIELLNSDRSEFSSSLVQEMTTAVKELKKGPQSAEVGQVVKETIHDLVAKSVKEIADETSFLVIQFVETASTTQLARTLTTVEKTEGRLFSAEERETSLISELSQELTMEDTLTMPELHRDYIMERFGMSAENLASSIQRADTQGSATGYLRHRDTLNVRADAREYGREAVEILAQMARLEKPKEQSADASTSLKHHGYLHVLHGSKATAEEHAQLMELLKRYSDDEHVAAVLNELTTKRLTFSGVATRTIVTSVEREIAMSSETSDTSKRVADVLRCELSKALKEVVTETSFTMLQSREAMTATELALALSSLETTQESARAVVEDSTSTTTDLTARPSSSKEVTLPLGGKSSAARDFAISTELLNSVLENVSEKYVATATRPLRQGETASARARELGAESVQIEASAQVLQRPPAQEGQATLTRAGYPGTSLSQSMKATSEERMELTKLLERYSEDVEVGKLIQDLVSERIEFTSSMVQEMIATVSELQKTPQSESTSHSVASALREVIAKAVKQAVEETVFTIVQYAETTSTTQLATALATSATVGSRLRAAEQEEAAIVVKLVRSILEDRTMTMPEEHRAYIQERFGIHVDTVLSTFHRMNASESSTKYIEHTETRMESKNVREYGQHSTQIQGQVQVLERQKTQEEGTEFIQRSRQYLHLLHSVAATSDEQAELIKLLSKYQDDEHVASIVQALTSGGVTWSGLAIQTVKTMIEREIARNGQTSDISKVVSDTLRLAISQVVKGIVDENAFAIVSTKDSMSTAQLAKLVSSMEFAEAQVQAPVETATSTGIDLAARPASSQEATLPVQGRSYVERRFLASMQVLHSVLENVPQQEAASYTPALRATEKAQGAAREMGRESVTVGASVQVLQRPPAEGEEVGDRRETSRRLYFTHSIKSTTEERMELAHLLKKYEENEEISRIIQDLLSNKVDFSASVVQEIITAMKELEKLPQSESTSKTAAELVRNTVAKVVKETVDETVYSIVQSMESASATQLAMALSAAETVERRLRATEQREAQLVMELSRTLAECDTISIPEAHRAYIEERFGITSESLLSILEARGSHMASSRVFEERTSRQETVESRLLQSHTGRASPVETQRLLQLLRRYEDHSDIARTIEFLAQENVAFSAAVTHSMITTVEQALAASTSEERTASTIAAGLRMLLNESIRTLTDEVTFATFQAEPEFSSITTLLVTLYSLESAITKISVKEEETGTQVSLGQIQRKEEYHERHLSLAERRRLQLIHVVKATSEERAELMKALERYQENREITQVLEILERSNVVLSQRITSRMISILEERRDVRSVQVREQVVEKLRGALTRTVQELTEQNTYAIWRTAEPTTSLCTLLMTVASIERVVANVTAPVEVQTTVEPTLHRGSAEAVSKVVRETMRSVGEMQLGAERTAASVALFGKELRQGSAKMMSERRKIHLSSIAREYESDTAQTDVTAGALTAPPTSAEEASILRTRQQILYLKSSLKACQEQQERLTVSLSRVLGEEAASKVVDLVAAQKSNMSATAVSEIQKTIDLHLQHAEESGEVRGEAAERIRAALTKCIGELTDETVHTLWRTASPNTFAPTDAATELVKMLRKEEPSQLLTKLMAEVEHRSVEMTFADSRASEEVLLRAEGTSAEISARRAEQQVSTAERAVREYGHESTGVDIISGLLEYQAQRFETLSTSIEDRRRLAIGLTTAATVREDAEISTDIVHSKDLEEIDINVYVPITVTTSLSSPAFYDSRISADLSLSAADQQASLGLTAKDRINVEDALKTKQTSEEAAHGFWQTVEKSAFSEITFEQIARERDQMQSTMSASKETTIHLERSLENLQRQDVEKQFKSTQTQSDLREFSIANESQQLQLEKHPSVAGEFANIPEVSRSTTTSSAHEFGYETTGTLSTHGYLQPRPEEQATAESTVIQARRLVDDRTVSASQQEDVQRREELRKDVSTATAEITSVARVQDSSSQTMAASQEELATRAVEYLRTEQKYGVGATQAEKQSVSVGESTQETRDEAAYGVWTTAVDEETQTTISQGERTQEQLSRSVQATMEQSTAMSADFMDASSAEISSTVKLERTDSTSREFSIQQQQYESMLRKEETAVEQSSTMRDVMTATDTALVHEFGSDDVNVSGVLGHLTPKKPESAEVATQLSLAPHLEAVTSMSASTEASIQETGLIRRDEAMESTSMEQVTTIKDSTLLSTAATKEEQAEVDYRRARGSTSYGVGKSISSSSIDAAQITSKEAGETAVFGVWDSSITAEESQRTIREKSMESTDVALSTKASEMETVRSEVDLSKEPSDHAVSVLSEAQREGGRRGFSIEHLDVTTSYQRCAMGEIAVTTEKDVVVVSSTGSAAEYAREQAEVVAVLGTIEPHDEQFENAAIKVEDSKKLQLEKKMRAAEEFTTDDQLMMRREELSLQSERTIRETTVEREIQAMKASEHTSAEQVISLAAADQKEASDVEVTDRNTAASTATVQESTDEAIQGIWRTPSGAEAVYTLKEKEKSVERGALSTKASREEDVYTDAQRIRDIAGGIEGTLPEKQREETAKKYMIASELTSESVRKLDSEADVSKQLPEREREATTGEFREYTTEEASFGLVAQTVEAPKEQFEERRMSIHVSSIVRVDETLRASEEQFADQPVTLAKDGDNISMQYVTSQKQEIIGVAKLKATQEHQVEVEVDRAKQDQIETQSKLLADVTKQESALATKESGDETAAAMLRTVDSSLDTEATLRSRAMEIERTMAEVVATSEAVAEAACELSRAAVGDATQVVDDRERASDKRRLEISERQEQVVLELPSQSADVVGEQTYFHQERQTSVHREFGSEEQVHVLSMSRTEAPASRKEHEEITQKMARTLSLEKRVQATKEDIAAVTTDLSAEVARAQVHRELPDLQRAKSVGCLKATSEEKLDIDRQLSQSQHELHVQRQFRTSRDEILSSQSYKEFISEVQGLATHWDIIETDQAALICWKDMSQQSSELLTKAVTDEDIGTTLDLTVRRPARHGELQVPLDSQDSVERRLSVDETQTSFSLQRSASTSAAQHTAANKAQSGYQGQFHEFGEDETTTSTEFGKLRAKQASQEDVTKSLPDVRKLVQMHSTMASQETEISMENLLEREFEKESSAKLITTATQLEHRERLAATEEYSLSSTLLLQRREETVVTEALNKERIAVRDEGRMSESKEEVAASQYDTYVDEMSESKTIAIDNRERSAANLRGTEESTTESSLNIGKDTALQETRRDVALKSSESQERKFQIEMTKSEKHLERVDDEQTSESINTMSVKELTSGRYHEYGDEKTQICTLFGKIVQKKYESDEAEDSLPVARLWQEKFAARAAGDESTDVVPTLQRAPASEEIRKTITAMNDSQAISQLKATTSEAATFTSTYSKSGNRESASIKLRARSKERAEKKLLEQEWNLQSTASEWETILNDLEADIIQAEALHESYTIYTKASAIATTVKEEQIAREESSYGVVRSLSTASLGKEAKTFSIDQEEKTLHIDQLNQDFAEIEQLVDEMNREIGVTQSFREYRHEESDSGIALIRRSLPRTKESCTHTVSVSTSLQQSFATQAAGDDRREAVVELTLPSSSLTAEAVPKIATKESASLSAKYVTEETASTTANYNTSSERAYTVTAKRAHFIKEKSSERFKETEDGAVEILSKWEGVERDLEAEMLLPKMVAVKSSLATFETSEQVETLTKAIIMPEESLQAVLVRRVIPVETTARSFAIEELVTEAKLDSKPSDTLAIEVTRADKVLRKETWRLKESGEAKFNAVINLHKFELQKPTQKREICLPDKICISAAPVYIKADAAETDVVWSSHHLLKTPDQFTVGKMVIAANTTPEMRMKTMESGDEKTRLAVELLGTKGGVEASSIEWPLPNKAEGVEMETEEFGDEHAVLYGQINSRQVAYMDVEHTKDIPRTQALLLKTLESKEESQEVVSDFGVSAQQEKFDKLVNISMRGEDVSLKCLESGDETVALGFAYDTPDVVEQTSNKWTDKRYGGDYYLYTKTPTSEDRMATIALAQKVQLENLHHKQIQRVKSEINLRVTAATTENTTVNLNYETSMQKEKAAATRSCPNLAEPYMCRFVESQEEFANIYYDFGLTTPPGAIDLTRKVPLIAEGVKLSCDAAEDVHIESNPALSEEPQFAVASTLIKDSNKIEPAFMKSAEPTSETMSFATSFSKSDEHLQDLLVHKDIHRGSNIMVTMKESREEKHTVYQQYEQEAMKEAIEMTRAIAWFGGRFQLNADASEEHEVSATRELEKVRDAVAHCEQRTILAQSTEPLQITTKAAGSENVTVDRDWKHEDATYTISKKITAANSESATMRVEESAENIEYIYPIFNKPNDKFDLDRTMYIPRDGGVQTLNTKAVEDVSETFTADLVKPIVKELQANFAIIIANTIEPAQLHTYSSKTSDLVINQDLTRSGDTEVYKKTFTAANAGIPVTFTAIESLENSITSATSLRRDDSTHAESILINDKRYGGAAELSTKSATEVSSTMGGTLLCPRPTDLSAQKLIVIGNSASPTKLTTYASTTEQRLVDTVWNRQEAQYTVSRKLAAPNTDSNEMTVREAGDNHETTHCAYNRDSEEEEIAEVIKEKRKGGVVSLNTKSSRECASESDDTLVATRLALVQVEKIVVIANTIPGVTLSTFASSMENQTVTEVWNKPESHEMREVVLKTPQLGEPARLSAGETEDSIENVFVQLQKKDAKEDAATTTFIPLKGESTNLSKKASGDVFTSLDSTIQSTETFELDASIVVTDRNTAETPILSCGCSTEASTSGVFNLSRLGDAQTVKEVKEAANRGPGVTLEMLESTLESESATIVYERDESTAFISETINVPREGGKFLLSTGHAKEESAAVDVDWTKERQDLLEAQWKKILRNEEGPVELFASATEECATGISSQLQQSSQVELASTKRDAPRLGEPVSKSILESTTVEEINNVQLRREEHHTEVENVVKLAAYGGAANLETSYAEENHTAITPQLAMPDSTATNETIRVIHREESAEKWVSAASEEVIGSGFAMDSGRSSDESTAVTKIASNEAEPVTFSSMEAAENAISTNYALHSETKSVLEESTLKEARYGGGANLYCQAASETSPDTVTASIRSEDEKEEQSWSVKIAREETSTLSTMASSEESITANKDVLCTRVAVEEVSTTRAEAHVGQQTGLESKCSEETIFHLNYSYQKQPTEFTASFVGSESRDEGEVRVEMEAARDERVDTEELSVNRRMVEVEVEGVVMRGARETSPLLLHTESTSESVVLVDESLEKVHLRAEQMEEAHTRSESEERRKRSPDSDLME</sequence>
<feature type="compositionally biased region" description="Polar residues" evidence="2">
    <location>
        <begin position="1612"/>
        <end position="1622"/>
    </location>
</feature>
<dbReference type="OrthoDB" id="5855668at2759"/>
<comment type="caution">
    <text evidence="3">The sequence shown here is derived from an EMBL/GenBank/DDBJ whole genome shotgun (WGS) entry which is preliminary data.</text>
</comment>
<feature type="compositionally biased region" description="Basic and acidic residues" evidence="2">
    <location>
        <begin position="1601"/>
        <end position="1611"/>
    </location>
</feature>
<dbReference type="EMBL" id="JARK01001338">
    <property type="protein sequence ID" value="EYC33296.1"/>
    <property type="molecule type" value="Genomic_DNA"/>
</dbReference>
<protein>
    <submittedName>
        <fullName evidence="3">Uncharacterized protein</fullName>
    </submittedName>
</protein>
<feature type="region of interest" description="Disordered" evidence="2">
    <location>
        <begin position="182"/>
        <end position="227"/>
    </location>
</feature>
<feature type="region of interest" description="Disordered" evidence="2">
    <location>
        <begin position="1188"/>
        <end position="1207"/>
    </location>
</feature>
<feature type="compositionally biased region" description="Polar residues" evidence="2">
    <location>
        <begin position="2108"/>
        <end position="2117"/>
    </location>
</feature>
<feature type="compositionally biased region" description="Polar residues" evidence="2">
    <location>
        <begin position="1448"/>
        <end position="1462"/>
    </location>
</feature>
<feature type="compositionally biased region" description="Low complexity" evidence="2">
    <location>
        <begin position="5469"/>
        <end position="5480"/>
    </location>
</feature>
<name>A0A016W129_9BILA</name>
<organism evidence="3 4">
    <name type="scientific">Ancylostoma ceylanicum</name>
    <dbReference type="NCBI Taxonomy" id="53326"/>
    <lineage>
        <taxon>Eukaryota</taxon>
        <taxon>Metazoa</taxon>
        <taxon>Ecdysozoa</taxon>
        <taxon>Nematoda</taxon>
        <taxon>Chromadorea</taxon>
        <taxon>Rhabditida</taxon>
        <taxon>Rhabditina</taxon>
        <taxon>Rhabditomorpha</taxon>
        <taxon>Strongyloidea</taxon>
        <taxon>Ancylostomatidae</taxon>
        <taxon>Ancylostomatinae</taxon>
        <taxon>Ancylostoma</taxon>
    </lineage>
</organism>
<keyword evidence="1" id="KW-0175">Coiled coil</keyword>
<feature type="region of interest" description="Disordered" evidence="2">
    <location>
        <begin position="5641"/>
        <end position="5665"/>
    </location>
</feature>